<protein>
    <submittedName>
        <fullName evidence="2">Uncharacterized protein</fullName>
    </submittedName>
</protein>
<organism evidence="2 3">
    <name type="scientific">Portunus trituberculatus</name>
    <name type="common">Swimming crab</name>
    <name type="synonym">Neptunus trituberculatus</name>
    <dbReference type="NCBI Taxonomy" id="210409"/>
    <lineage>
        <taxon>Eukaryota</taxon>
        <taxon>Metazoa</taxon>
        <taxon>Ecdysozoa</taxon>
        <taxon>Arthropoda</taxon>
        <taxon>Crustacea</taxon>
        <taxon>Multicrustacea</taxon>
        <taxon>Malacostraca</taxon>
        <taxon>Eumalacostraca</taxon>
        <taxon>Eucarida</taxon>
        <taxon>Decapoda</taxon>
        <taxon>Pleocyemata</taxon>
        <taxon>Brachyura</taxon>
        <taxon>Eubrachyura</taxon>
        <taxon>Portunoidea</taxon>
        <taxon>Portunidae</taxon>
        <taxon>Portuninae</taxon>
        <taxon>Portunus</taxon>
    </lineage>
</organism>
<sequence length="117" mass="13025">MTLVRPVSTPGTMLRGEWLTPGQQHDFHVATGSFGELKERQTTKNYVDGNQRITVARQDSGDEKYPTPELPPATLSSDMEPCQCSASSHSPRAVMLKKGRTKKTDVMFQKYSTFTST</sequence>
<evidence type="ECO:0000256" key="1">
    <source>
        <dbReference type="SAM" id="MobiDB-lite"/>
    </source>
</evidence>
<comment type="caution">
    <text evidence="2">The sequence shown here is derived from an EMBL/GenBank/DDBJ whole genome shotgun (WGS) entry which is preliminary data.</text>
</comment>
<keyword evidence="3" id="KW-1185">Reference proteome</keyword>
<proteinExistence type="predicted"/>
<accession>A0A5B7ECQ0</accession>
<evidence type="ECO:0000313" key="2">
    <source>
        <dbReference type="EMBL" id="MPC30564.1"/>
    </source>
</evidence>
<dbReference type="AlphaFoldDB" id="A0A5B7ECQ0"/>
<dbReference type="EMBL" id="VSRR010002278">
    <property type="protein sequence ID" value="MPC30564.1"/>
    <property type="molecule type" value="Genomic_DNA"/>
</dbReference>
<dbReference type="Proteomes" id="UP000324222">
    <property type="component" value="Unassembled WGS sequence"/>
</dbReference>
<name>A0A5B7ECQ0_PORTR</name>
<reference evidence="2 3" key="1">
    <citation type="submission" date="2019-05" db="EMBL/GenBank/DDBJ databases">
        <title>Another draft genome of Portunus trituberculatus and its Hox gene families provides insights of decapod evolution.</title>
        <authorList>
            <person name="Jeong J.-H."/>
            <person name="Song I."/>
            <person name="Kim S."/>
            <person name="Choi T."/>
            <person name="Kim D."/>
            <person name="Ryu S."/>
            <person name="Kim W."/>
        </authorList>
    </citation>
    <scope>NUCLEOTIDE SEQUENCE [LARGE SCALE GENOMIC DNA]</scope>
    <source>
        <tissue evidence="2">Muscle</tissue>
    </source>
</reference>
<gene>
    <name evidence="2" type="ORF">E2C01_023831</name>
</gene>
<evidence type="ECO:0000313" key="3">
    <source>
        <dbReference type="Proteomes" id="UP000324222"/>
    </source>
</evidence>
<feature type="region of interest" description="Disordered" evidence="1">
    <location>
        <begin position="57"/>
        <end position="96"/>
    </location>
</feature>